<evidence type="ECO:0000313" key="2">
    <source>
        <dbReference type="EMBL" id="QHT95297.1"/>
    </source>
</evidence>
<name>A0A6C0ITZ9_9ZZZZ</name>
<reference evidence="2" key="1">
    <citation type="journal article" date="2020" name="Nature">
        <title>Giant virus diversity and host interactions through global metagenomics.</title>
        <authorList>
            <person name="Schulz F."/>
            <person name="Roux S."/>
            <person name="Paez-Espino D."/>
            <person name="Jungbluth S."/>
            <person name="Walsh D.A."/>
            <person name="Denef V.J."/>
            <person name="McMahon K.D."/>
            <person name="Konstantinidis K.T."/>
            <person name="Eloe-Fadrosh E.A."/>
            <person name="Kyrpides N.C."/>
            <person name="Woyke T."/>
        </authorList>
    </citation>
    <scope>NUCLEOTIDE SEQUENCE</scope>
    <source>
        <strain evidence="2">GVMAG-M-3300024261-8</strain>
    </source>
</reference>
<organism evidence="2">
    <name type="scientific">viral metagenome</name>
    <dbReference type="NCBI Taxonomy" id="1070528"/>
    <lineage>
        <taxon>unclassified sequences</taxon>
        <taxon>metagenomes</taxon>
        <taxon>organismal metagenomes</taxon>
    </lineage>
</organism>
<proteinExistence type="predicted"/>
<feature type="compositionally biased region" description="Polar residues" evidence="1">
    <location>
        <begin position="1"/>
        <end position="16"/>
    </location>
</feature>
<evidence type="ECO:0000256" key="1">
    <source>
        <dbReference type="SAM" id="MobiDB-lite"/>
    </source>
</evidence>
<dbReference type="AlphaFoldDB" id="A0A6C0ITZ9"/>
<dbReference type="EMBL" id="MN740240">
    <property type="protein sequence ID" value="QHT95297.1"/>
    <property type="molecule type" value="Genomic_DNA"/>
</dbReference>
<sequence length="228" mass="26452">MSLITTASPWISNNTNENKKRVPSIRRNLKKDDEPVYNEPMQTMKKPSTIEDAEESNTKRNNKITELLNQMTDADNENDNLGEFSPIEPPALQSKNDEDDDANDRLNQFIPEMPRFSHLKPAQNHENANKVRYSADDSKVTKLSNYNKVYEGMQNKQDATPYYSKMGIGSQLDDSRLMEKINYMIHLLEQQQHEKTDNITEEFLLYTFLGVFVVYVLDSFARSGKYIR</sequence>
<protein>
    <submittedName>
        <fullName evidence="2">Uncharacterized protein</fullName>
    </submittedName>
</protein>
<feature type="region of interest" description="Disordered" evidence="1">
    <location>
        <begin position="74"/>
        <end position="103"/>
    </location>
</feature>
<feature type="region of interest" description="Disordered" evidence="1">
    <location>
        <begin position="1"/>
        <end position="61"/>
    </location>
</feature>
<accession>A0A6C0ITZ9</accession>